<dbReference type="AlphaFoldDB" id="A0A0F9QVB8"/>
<comment type="caution">
    <text evidence="1">The sequence shown here is derived from an EMBL/GenBank/DDBJ whole genome shotgun (WGS) entry which is preliminary data.</text>
</comment>
<dbReference type="EMBL" id="LAZR01001335">
    <property type="protein sequence ID" value="KKN46364.1"/>
    <property type="molecule type" value="Genomic_DNA"/>
</dbReference>
<gene>
    <name evidence="1" type="ORF">LCGC14_0673920</name>
</gene>
<protein>
    <submittedName>
        <fullName evidence="1">Uncharacterized protein</fullName>
    </submittedName>
</protein>
<accession>A0A0F9QVB8</accession>
<proteinExistence type="predicted"/>
<organism evidence="1">
    <name type="scientific">marine sediment metagenome</name>
    <dbReference type="NCBI Taxonomy" id="412755"/>
    <lineage>
        <taxon>unclassified sequences</taxon>
        <taxon>metagenomes</taxon>
        <taxon>ecological metagenomes</taxon>
    </lineage>
</organism>
<sequence length="69" mass="7951">MAVEKITGWRISSGEMFNFEKDALKAESLIQVRKAVNACTYEGELELNDFLKMLKKDKDLSDQFKFLTS</sequence>
<name>A0A0F9QVB8_9ZZZZ</name>
<reference evidence="1" key="1">
    <citation type="journal article" date="2015" name="Nature">
        <title>Complex archaea that bridge the gap between prokaryotes and eukaryotes.</title>
        <authorList>
            <person name="Spang A."/>
            <person name="Saw J.H."/>
            <person name="Jorgensen S.L."/>
            <person name="Zaremba-Niedzwiedzka K."/>
            <person name="Martijn J."/>
            <person name="Lind A.E."/>
            <person name="van Eijk R."/>
            <person name="Schleper C."/>
            <person name="Guy L."/>
            <person name="Ettema T.J."/>
        </authorList>
    </citation>
    <scope>NUCLEOTIDE SEQUENCE</scope>
</reference>
<evidence type="ECO:0000313" key="1">
    <source>
        <dbReference type="EMBL" id="KKN46364.1"/>
    </source>
</evidence>